<evidence type="ECO:0000256" key="2">
    <source>
        <dbReference type="ARBA" id="ARBA00023315"/>
    </source>
</evidence>
<dbReference type="Proteomes" id="UP000318661">
    <property type="component" value="Unassembled WGS sequence"/>
</dbReference>
<keyword evidence="2 5" id="KW-0012">Acyltransferase</keyword>
<dbReference type="CDD" id="cd07989">
    <property type="entry name" value="LPLAT_AGPAT-like"/>
    <property type="match status" value="1"/>
</dbReference>
<feature type="domain" description="Phospholipid/glycerol acyltransferase" evidence="4">
    <location>
        <begin position="43"/>
        <end position="97"/>
    </location>
</feature>
<organism evidence="5 6">
    <name type="scientific">Candidatus Segetimicrobium genomatis</name>
    <dbReference type="NCBI Taxonomy" id="2569760"/>
    <lineage>
        <taxon>Bacteria</taxon>
        <taxon>Bacillati</taxon>
        <taxon>Candidatus Sysuimicrobiota</taxon>
        <taxon>Candidatus Sysuimicrobiia</taxon>
        <taxon>Candidatus Sysuimicrobiales</taxon>
        <taxon>Candidatus Segetimicrobiaceae</taxon>
        <taxon>Candidatus Segetimicrobium</taxon>
    </lineage>
</organism>
<feature type="transmembrane region" description="Helical" evidence="3">
    <location>
        <begin position="20"/>
        <end position="41"/>
    </location>
</feature>
<gene>
    <name evidence="5" type="ORF">E6G99_04930</name>
</gene>
<dbReference type="InterPro" id="IPR002123">
    <property type="entry name" value="Plipid/glycerol_acylTrfase"/>
</dbReference>
<comment type="caution">
    <text evidence="5">The sequence shown here is derived from an EMBL/GenBank/DDBJ whole genome shotgun (WGS) entry which is preliminary data.</text>
</comment>
<protein>
    <submittedName>
        <fullName evidence="5">1-acyl-sn-glycerol-3-phosphate acyltransferase</fullName>
    </submittedName>
</protein>
<name>A0A537LJI3_9BACT</name>
<feature type="non-terminal residue" evidence="5">
    <location>
        <position position="97"/>
    </location>
</feature>
<accession>A0A537LJI3</accession>
<dbReference type="GO" id="GO:0003841">
    <property type="term" value="F:1-acylglycerol-3-phosphate O-acyltransferase activity"/>
    <property type="evidence" value="ECO:0007669"/>
    <property type="project" value="TreeGrafter"/>
</dbReference>
<keyword evidence="3" id="KW-0472">Membrane</keyword>
<reference evidence="5 6" key="1">
    <citation type="journal article" date="2019" name="Nat. Microbiol.">
        <title>Mediterranean grassland soil C-N compound turnover is dependent on rainfall and depth, and is mediated by genomically divergent microorganisms.</title>
        <authorList>
            <person name="Diamond S."/>
            <person name="Andeer P.F."/>
            <person name="Li Z."/>
            <person name="Crits-Christoph A."/>
            <person name="Burstein D."/>
            <person name="Anantharaman K."/>
            <person name="Lane K.R."/>
            <person name="Thomas B.C."/>
            <person name="Pan C."/>
            <person name="Northen T.R."/>
            <person name="Banfield J.F."/>
        </authorList>
    </citation>
    <scope>NUCLEOTIDE SEQUENCE [LARGE SCALE GENOMIC DNA]</scope>
    <source>
        <strain evidence="5">NP_2</strain>
    </source>
</reference>
<evidence type="ECO:0000256" key="1">
    <source>
        <dbReference type="ARBA" id="ARBA00022679"/>
    </source>
</evidence>
<evidence type="ECO:0000259" key="4">
    <source>
        <dbReference type="Pfam" id="PF01553"/>
    </source>
</evidence>
<evidence type="ECO:0000256" key="3">
    <source>
        <dbReference type="SAM" id="Phobius"/>
    </source>
</evidence>
<sequence>MHKDLAMPHGGAVSRRLAGYVAGAWYLFVKTALWALCKVFFRLRLEGREHEPARGPFIVAANHASAVDPPIVGIALRHQAVYMAKHELLQAPVLGPL</sequence>
<keyword evidence="3" id="KW-0812">Transmembrane</keyword>
<keyword evidence="1 5" id="KW-0808">Transferase</keyword>
<keyword evidence="3" id="KW-1133">Transmembrane helix</keyword>
<proteinExistence type="predicted"/>
<evidence type="ECO:0000313" key="6">
    <source>
        <dbReference type="Proteomes" id="UP000318661"/>
    </source>
</evidence>
<dbReference type="AlphaFoldDB" id="A0A537LJI3"/>
<dbReference type="Pfam" id="PF01553">
    <property type="entry name" value="Acyltransferase"/>
    <property type="match status" value="1"/>
</dbReference>
<evidence type="ECO:0000313" key="5">
    <source>
        <dbReference type="EMBL" id="TMJ08188.1"/>
    </source>
</evidence>
<dbReference type="EMBL" id="VBAJ01000118">
    <property type="protein sequence ID" value="TMJ08188.1"/>
    <property type="molecule type" value="Genomic_DNA"/>
</dbReference>
<dbReference type="GO" id="GO:0006654">
    <property type="term" value="P:phosphatidic acid biosynthetic process"/>
    <property type="evidence" value="ECO:0007669"/>
    <property type="project" value="TreeGrafter"/>
</dbReference>
<dbReference type="PANTHER" id="PTHR10434">
    <property type="entry name" value="1-ACYL-SN-GLYCEROL-3-PHOSPHATE ACYLTRANSFERASE"/>
    <property type="match status" value="1"/>
</dbReference>
<dbReference type="SUPFAM" id="SSF69593">
    <property type="entry name" value="Glycerol-3-phosphate (1)-acyltransferase"/>
    <property type="match status" value="1"/>
</dbReference>
<dbReference type="PANTHER" id="PTHR10434:SF11">
    <property type="entry name" value="1-ACYL-SN-GLYCEROL-3-PHOSPHATE ACYLTRANSFERASE"/>
    <property type="match status" value="1"/>
</dbReference>